<name>K0R2B8_THAOC</name>
<protein>
    <submittedName>
        <fullName evidence="1">Uncharacterized protein</fullName>
    </submittedName>
</protein>
<keyword evidence="2" id="KW-1185">Reference proteome</keyword>
<reference evidence="1 2" key="1">
    <citation type="journal article" date="2012" name="Genome Biol.">
        <title>Genome and low-iron response of an oceanic diatom adapted to chronic iron limitation.</title>
        <authorList>
            <person name="Lommer M."/>
            <person name="Specht M."/>
            <person name="Roy A.S."/>
            <person name="Kraemer L."/>
            <person name="Andreson R."/>
            <person name="Gutowska M.A."/>
            <person name="Wolf J."/>
            <person name="Bergner S.V."/>
            <person name="Schilhabel M.B."/>
            <person name="Klostermeier U.C."/>
            <person name="Beiko R.G."/>
            <person name="Rosenstiel P."/>
            <person name="Hippler M."/>
            <person name="Laroche J."/>
        </authorList>
    </citation>
    <scope>NUCLEOTIDE SEQUENCE [LARGE SCALE GENOMIC DNA]</scope>
    <source>
        <strain evidence="1 2">CCMP1005</strain>
    </source>
</reference>
<proteinExistence type="predicted"/>
<accession>K0R2B8</accession>
<dbReference type="Proteomes" id="UP000266841">
    <property type="component" value="Unassembled WGS sequence"/>
</dbReference>
<evidence type="ECO:0000313" key="2">
    <source>
        <dbReference type="Proteomes" id="UP000266841"/>
    </source>
</evidence>
<dbReference type="EMBL" id="AGNL01047550">
    <property type="protein sequence ID" value="EJK46768.1"/>
    <property type="molecule type" value="Genomic_DNA"/>
</dbReference>
<comment type="caution">
    <text evidence="1">The sequence shown here is derived from an EMBL/GenBank/DDBJ whole genome shotgun (WGS) entry which is preliminary data.</text>
</comment>
<sequence length="138" mass="15734">MALAQQPPRSLTDHAPAEAQVVESQIQELYTNHHIYAKLQNASNLSIEFYPTQVRLICGHMANCTPHKYRNETHTLPFHFFIIKSCHWQDHDWVCECRRKSKQCLAAACPEGLPASSVVKKMNHCHCSPQGMGLEDHD</sequence>
<dbReference type="AlphaFoldDB" id="K0R2B8"/>
<gene>
    <name evidence="1" type="ORF">THAOC_34550</name>
</gene>
<evidence type="ECO:0000313" key="1">
    <source>
        <dbReference type="EMBL" id="EJK46768.1"/>
    </source>
</evidence>
<organism evidence="1 2">
    <name type="scientific">Thalassiosira oceanica</name>
    <name type="common">Marine diatom</name>
    <dbReference type="NCBI Taxonomy" id="159749"/>
    <lineage>
        <taxon>Eukaryota</taxon>
        <taxon>Sar</taxon>
        <taxon>Stramenopiles</taxon>
        <taxon>Ochrophyta</taxon>
        <taxon>Bacillariophyta</taxon>
        <taxon>Coscinodiscophyceae</taxon>
        <taxon>Thalassiosirophycidae</taxon>
        <taxon>Thalassiosirales</taxon>
        <taxon>Thalassiosiraceae</taxon>
        <taxon>Thalassiosira</taxon>
    </lineage>
</organism>